<evidence type="ECO:0000256" key="8">
    <source>
        <dbReference type="ARBA" id="ARBA00022840"/>
    </source>
</evidence>
<dbReference type="Proteomes" id="UP001497512">
    <property type="component" value="Chromosome 16"/>
</dbReference>
<sequence length="345" mass="38613">MEVIKEKKKMREWSRAQRKAGESVALVPTMGFLHAGHLSLITEAKQHSTKVVVSIYVNPTQFAPGEDLSTYPRDLEGDLHKLKSLDVDVVFNPYDLYAHNGPEETPDVAKEAGSKKRNLPERWSTAAEQEEKKSQVADLQDSLEENLKPNGGMAVANMHDENKGRHETWIRVERLEKPLCGHNRPIFFRGVVTVVAKLFNIVEPDVAVFGKKDYQQWRVLCRMAQDLDFAVEIIGCPLLREDDGLAMSSRNVRLSDTERQQALSISRSLKEIEALVKMGEVDANLLVKCIIEKITAAGGKVDYAKIVEQDTLREVDKIKVPVVAAVAAHFGSVRLIDNVELQPPS</sequence>
<evidence type="ECO:0000256" key="5">
    <source>
        <dbReference type="ARBA" id="ARBA00022598"/>
    </source>
</evidence>
<reference evidence="13" key="1">
    <citation type="submission" date="2024-02" db="EMBL/GenBank/DDBJ databases">
        <authorList>
            <consortium name="ELIXIR-Norway"/>
            <consortium name="Elixir Norway"/>
        </authorList>
    </citation>
    <scope>NUCLEOTIDE SEQUENCE</scope>
</reference>
<comment type="pathway">
    <text evidence="1">Cofactor biosynthesis; (R)-pantothenate biosynthesis; (R)-pantothenate from (R)-pantoate and beta-alanine: step 1/1.</text>
</comment>
<dbReference type="Gene3D" id="3.40.50.620">
    <property type="entry name" value="HUPs"/>
    <property type="match status" value="1"/>
</dbReference>
<evidence type="ECO:0000313" key="13">
    <source>
        <dbReference type="EMBL" id="CAK9208011.1"/>
    </source>
</evidence>
<dbReference type="CDD" id="cd00560">
    <property type="entry name" value="PanC"/>
    <property type="match status" value="1"/>
</dbReference>
<dbReference type="InterPro" id="IPR004821">
    <property type="entry name" value="Cyt_trans-like"/>
</dbReference>
<dbReference type="InterPro" id="IPR014729">
    <property type="entry name" value="Rossmann-like_a/b/a_fold"/>
</dbReference>
<name>A0ABP0TYL3_9BRYO</name>
<evidence type="ECO:0000256" key="3">
    <source>
        <dbReference type="ARBA" id="ARBA00012219"/>
    </source>
</evidence>
<protein>
    <recommendedName>
        <fullName evidence="4">Pantoate--beta-alanine ligase</fullName>
        <ecNumber evidence="3">6.3.2.1</ecNumber>
    </recommendedName>
    <alternativeName>
        <fullName evidence="10">Pantoate-activating enzyme</fullName>
    </alternativeName>
    <alternativeName>
        <fullName evidence="9">Pantothenate synthetase</fullName>
    </alternativeName>
</protein>
<dbReference type="Pfam" id="PF02569">
    <property type="entry name" value="Pantoate_ligase"/>
    <property type="match status" value="1"/>
</dbReference>
<keyword evidence="14" id="KW-1185">Reference proteome</keyword>
<evidence type="ECO:0000256" key="11">
    <source>
        <dbReference type="ARBA" id="ARBA00048258"/>
    </source>
</evidence>
<evidence type="ECO:0000256" key="1">
    <source>
        <dbReference type="ARBA" id="ARBA00004990"/>
    </source>
</evidence>
<evidence type="ECO:0000313" key="14">
    <source>
        <dbReference type="Proteomes" id="UP001497512"/>
    </source>
</evidence>
<evidence type="ECO:0000256" key="2">
    <source>
        <dbReference type="ARBA" id="ARBA00009256"/>
    </source>
</evidence>
<keyword evidence="8" id="KW-0067">ATP-binding</keyword>
<dbReference type="InterPro" id="IPR042176">
    <property type="entry name" value="Pantoate_ligase_C"/>
</dbReference>
<keyword evidence="7" id="KW-0547">Nucleotide-binding</keyword>
<dbReference type="PANTHER" id="PTHR21299:SF1">
    <property type="entry name" value="PANTOATE--BETA-ALANINE LIGASE"/>
    <property type="match status" value="1"/>
</dbReference>
<dbReference type="HAMAP" id="MF_00158">
    <property type="entry name" value="PanC"/>
    <property type="match status" value="1"/>
</dbReference>
<comment type="similarity">
    <text evidence="2">Belongs to the pantothenate synthetase family.</text>
</comment>
<dbReference type="SUPFAM" id="SSF52374">
    <property type="entry name" value="Nucleotidylyl transferase"/>
    <property type="match status" value="2"/>
</dbReference>
<evidence type="ECO:0000256" key="9">
    <source>
        <dbReference type="ARBA" id="ARBA00029902"/>
    </source>
</evidence>
<feature type="region of interest" description="Disordered" evidence="12">
    <location>
        <begin position="101"/>
        <end position="136"/>
    </location>
</feature>
<feature type="compositionally biased region" description="Basic and acidic residues" evidence="12">
    <location>
        <begin position="107"/>
        <end position="120"/>
    </location>
</feature>
<keyword evidence="6" id="KW-0566">Pantothenate biosynthesis</keyword>
<organism evidence="13 14">
    <name type="scientific">Sphagnum troendelagicum</name>
    <dbReference type="NCBI Taxonomy" id="128251"/>
    <lineage>
        <taxon>Eukaryota</taxon>
        <taxon>Viridiplantae</taxon>
        <taxon>Streptophyta</taxon>
        <taxon>Embryophyta</taxon>
        <taxon>Bryophyta</taxon>
        <taxon>Sphagnophytina</taxon>
        <taxon>Sphagnopsida</taxon>
        <taxon>Sphagnales</taxon>
        <taxon>Sphagnaceae</taxon>
        <taxon>Sphagnum</taxon>
    </lineage>
</organism>
<evidence type="ECO:0000256" key="4">
    <source>
        <dbReference type="ARBA" id="ARBA00015647"/>
    </source>
</evidence>
<gene>
    <name evidence="13" type="ORF">CSSPTR1EN2_LOCUS9093</name>
</gene>
<evidence type="ECO:0000256" key="10">
    <source>
        <dbReference type="ARBA" id="ARBA00032806"/>
    </source>
</evidence>
<evidence type="ECO:0000256" key="7">
    <source>
        <dbReference type="ARBA" id="ARBA00022741"/>
    </source>
</evidence>
<dbReference type="PANTHER" id="PTHR21299">
    <property type="entry name" value="CYTIDYLATE KINASE/PANTOATE-BETA-ALANINE LIGASE"/>
    <property type="match status" value="1"/>
</dbReference>
<dbReference type="NCBIfam" id="TIGR00125">
    <property type="entry name" value="cyt_tran_rel"/>
    <property type="match status" value="1"/>
</dbReference>
<accession>A0ABP0TYL3</accession>
<dbReference type="Gene3D" id="3.30.1300.10">
    <property type="entry name" value="Pantoate-beta-alanine ligase, C-terminal domain"/>
    <property type="match status" value="1"/>
</dbReference>
<evidence type="ECO:0000256" key="6">
    <source>
        <dbReference type="ARBA" id="ARBA00022655"/>
    </source>
</evidence>
<dbReference type="InterPro" id="IPR003721">
    <property type="entry name" value="Pantoate_ligase"/>
</dbReference>
<keyword evidence="5" id="KW-0436">Ligase</keyword>
<proteinExistence type="inferred from homology"/>
<evidence type="ECO:0000256" key="12">
    <source>
        <dbReference type="SAM" id="MobiDB-lite"/>
    </source>
</evidence>
<comment type="catalytic activity">
    <reaction evidence="11">
        <text>(R)-pantoate + beta-alanine + ATP = (R)-pantothenate + AMP + diphosphate + H(+)</text>
        <dbReference type="Rhea" id="RHEA:10912"/>
        <dbReference type="ChEBI" id="CHEBI:15378"/>
        <dbReference type="ChEBI" id="CHEBI:15980"/>
        <dbReference type="ChEBI" id="CHEBI:29032"/>
        <dbReference type="ChEBI" id="CHEBI:30616"/>
        <dbReference type="ChEBI" id="CHEBI:33019"/>
        <dbReference type="ChEBI" id="CHEBI:57966"/>
        <dbReference type="ChEBI" id="CHEBI:456215"/>
        <dbReference type="EC" id="6.3.2.1"/>
    </reaction>
</comment>
<dbReference type="EMBL" id="OZ019908">
    <property type="protein sequence ID" value="CAK9208011.1"/>
    <property type="molecule type" value="Genomic_DNA"/>
</dbReference>
<dbReference type="EC" id="6.3.2.1" evidence="3"/>